<sequence>MPRARVETLCRENMARHNSRHKHHGYGFVNFRYLNSKRSGKKCRMVAGEPSTLSVRLWCDGTETSREEQKKAKMCRKKRDLGVEQGWNVSIEKHVRHLHARAENGSKGMQNFITRSVNESEQQKNSHERQKKLSVKRKATLATDTFM</sequence>
<dbReference type="EMBL" id="JAWJWE010000040">
    <property type="protein sequence ID" value="KAK6619525.1"/>
    <property type="molecule type" value="Genomic_DNA"/>
</dbReference>
<accession>A0AAN8RZA8</accession>
<feature type="compositionally biased region" description="Basic residues" evidence="1">
    <location>
        <begin position="129"/>
        <end position="139"/>
    </location>
</feature>
<feature type="region of interest" description="Disordered" evidence="1">
    <location>
        <begin position="117"/>
        <end position="147"/>
    </location>
</feature>
<dbReference type="Proteomes" id="UP001372834">
    <property type="component" value="Unassembled WGS sequence"/>
</dbReference>
<comment type="caution">
    <text evidence="2">The sequence shown here is derived from an EMBL/GenBank/DDBJ whole genome shotgun (WGS) entry which is preliminary data.</text>
</comment>
<evidence type="ECO:0000313" key="3">
    <source>
        <dbReference type="Proteomes" id="UP001372834"/>
    </source>
</evidence>
<reference evidence="2 3" key="1">
    <citation type="submission" date="2023-10" db="EMBL/GenBank/DDBJ databases">
        <title>Genomes of two closely related lineages of the louse Polyplax serrata with different host specificities.</title>
        <authorList>
            <person name="Martinu J."/>
            <person name="Tarabai H."/>
            <person name="Stefka J."/>
            <person name="Hypsa V."/>
        </authorList>
    </citation>
    <scope>NUCLEOTIDE SEQUENCE [LARGE SCALE GENOMIC DNA]</scope>
    <source>
        <strain evidence="2">HR10_N</strain>
    </source>
</reference>
<gene>
    <name evidence="2" type="ORF">RUM43_012282</name>
</gene>
<evidence type="ECO:0000313" key="2">
    <source>
        <dbReference type="EMBL" id="KAK6619525.1"/>
    </source>
</evidence>
<protein>
    <submittedName>
        <fullName evidence="2">Uncharacterized protein</fullName>
    </submittedName>
</protein>
<proteinExistence type="predicted"/>
<dbReference type="AlphaFoldDB" id="A0AAN8RZA8"/>
<organism evidence="2 3">
    <name type="scientific">Polyplax serrata</name>
    <name type="common">Common mouse louse</name>
    <dbReference type="NCBI Taxonomy" id="468196"/>
    <lineage>
        <taxon>Eukaryota</taxon>
        <taxon>Metazoa</taxon>
        <taxon>Ecdysozoa</taxon>
        <taxon>Arthropoda</taxon>
        <taxon>Hexapoda</taxon>
        <taxon>Insecta</taxon>
        <taxon>Pterygota</taxon>
        <taxon>Neoptera</taxon>
        <taxon>Paraneoptera</taxon>
        <taxon>Psocodea</taxon>
        <taxon>Troctomorpha</taxon>
        <taxon>Phthiraptera</taxon>
        <taxon>Anoplura</taxon>
        <taxon>Polyplacidae</taxon>
        <taxon>Polyplax</taxon>
    </lineage>
</organism>
<evidence type="ECO:0000256" key="1">
    <source>
        <dbReference type="SAM" id="MobiDB-lite"/>
    </source>
</evidence>
<name>A0AAN8RZA8_POLSC</name>